<evidence type="ECO:0000256" key="1">
    <source>
        <dbReference type="ARBA" id="ARBA00022448"/>
    </source>
</evidence>
<dbReference type="Proteomes" id="UP001189429">
    <property type="component" value="Unassembled WGS sequence"/>
</dbReference>
<dbReference type="InterPro" id="IPR045761">
    <property type="entry name" value="ODP_dom"/>
</dbReference>
<name>A0ABN9U9E5_9DINO</name>
<keyword evidence="1" id="KW-0813">Transport</keyword>
<feature type="region of interest" description="Disordered" evidence="5">
    <location>
        <begin position="20"/>
        <end position="42"/>
    </location>
</feature>
<keyword evidence="9" id="KW-1185">Reference proteome</keyword>
<feature type="compositionally biased region" description="Low complexity" evidence="5">
    <location>
        <begin position="24"/>
        <end position="33"/>
    </location>
</feature>
<dbReference type="EMBL" id="CAUYUJ010015531">
    <property type="protein sequence ID" value="CAK0855238.1"/>
    <property type="molecule type" value="Genomic_DNA"/>
</dbReference>
<dbReference type="SUPFAM" id="SSF56281">
    <property type="entry name" value="Metallo-hydrolase/oxidoreductase"/>
    <property type="match status" value="1"/>
</dbReference>
<proteinExistence type="predicted"/>
<dbReference type="Pfam" id="PF19583">
    <property type="entry name" value="ODP"/>
    <property type="match status" value="1"/>
</dbReference>
<evidence type="ECO:0000313" key="8">
    <source>
        <dbReference type="EMBL" id="CAK0855238.1"/>
    </source>
</evidence>
<evidence type="ECO:0000256" key="2">
    <source>
        <dbReference type="ARBA" id="ARBA00022723"/>
    </source>
</evidence>
<evidence type="ECO:0008006" key="10">
    <source>
        <dbReference type="Google" id="ProtNLM"/>
    </source>
</evidence>
<dbReference type="Gene3D" id="3.60.15.10">
    <property type="entry name" value="Ribonuclease Z/Hydroxyacylglutathione hydrolase-like"/>
    <property type="match status" value="1"/>
</dbReference>
<keyword evidence="4" id="KW-0408">Iron</keyword>
<dbReference type="SMART" id="SM00849">
    <property type="entry name" value="Lactamase_B"/>
    <property type="match status" value="1"/>
</dbReference>
<dbReference type="InterPro" id="IPR029039">
    <property type="entry name" value="Flavoprotein-like_sf"/>
</dbReference>
<evidence type="ECO:0000259" key="7">
    <source>
        <dbReference type="SMART" id="SM00903"/>
    </source>
</evidence>
<feature type="domain" description="Flavin reductase like" evidence="7">
    <location>
        <begin position="526"/>
        <end position="673"/>
    </location>
</feature>
<evidence type="ECO:0000256" key="3">
    <source>
        <dbReference type="ARBA" id="ARBA00022982"/>
    </source>
</evidence>
<organism evidence="8 9">
    <name type="scientific">Prorocentrum cordatum</name>
    <dbReference type="NCBI Taxonomy" id="2364126"/>
    <lineage>
        <taxon>Eukaryota</taxon>
        <taxon>Sar</taxon>
        <taxon>Alveolata</taxon>
        <taxon>Dinophyceae</taxon>
        <taxon>Prorocentrales</taxon>
        <taxon>Prorocentraceae</taxon>
        <taxon>Prorocentrum</taxon>
    </lineage>
</organism>
<feature type="domain" description="Metallo-beta-lactamase" evidence="6">
    <location>
        <begin position="137"/>
        <end position="338"/>
    </location>
</feature>
<dbReference type="PANTHER" id="PTHR32145">
    <property type="entry name" value="DIFLAVIN FLAVOPROTEIN A 2-RELATED"/>
    <property type="match status" value="1"/>
</dbReference>
<evidence type="ECO:0000256" key="5">
    <source>
        <dbReference type="SAM" id="MobiDB-lite"/>
    </source>
</evidence>
<protein>
    <recommendedName>
        <fullName evidence="10">Flavodoxin-like domain-containing protein</fullName>
    </recommendedName>
</protein>
<reference evidence="8" key="1">
    <citation type="submission" date="2023-10" db="EMBL/GenBank/DDBJ databases">
        <authorList>
            <person name="Chen Y."/>
            <person name="Shah S."/>
            <person name="Dougan E. K."/>
            <person name="Thang M."/>
            <person name="Chan C."/>
        </authorList>
    </citation>
    <scope>NUCLEOTIDE SEQUENCE [LARGE SCALE GENOMIC DNA]</scope>
</reference>
<keyword evidence="3" id="KW-0249">Electron transport</keyword>
<evidence type="ECO:0000313" key="9">
    <source>
        <dbReference type="Proteomes" id="UP001189429"/>
    </source>
</evidence>
<gene>
    <name evidence="8" type="ORF">PCOR1329_LOCUS46028</name>
</gene>
<dbReference type="InterPro" id="IPR002563">
    <property type="entry name" value="Flavin_Rdtase-like_dom"/>
</dbReference>
<dbReference type="PANTHER" id="PTHR32145:SF11">
    <property type="entry name" value="DIFLAVIN FLAVOPROTEIN A 2-RELATED"/>
    <property type="match status" value="1"/>
</dbReference>
<comment type="caution">
    <text evidence="8">The sequence shown here is derived from an EMBL/GenBank/DDBJ whole genome shotgun (WGS) entry which is preliminary data.</text>
</comment>
<evidence type="ECO:0000256" key="4">
    <source>
        <dbReference type="ARBA" id="ARBA00023004"/>
    </source>
</evidence>
<dbReference type="SUPFAM" id="SSF52218">
    <property type="entry name" value="Flavoproteins"/>
    <property type="match status" value="1"/>
</dbReference>
<dbReference type="InterPro" id="IPR051285">
    <property type="entry name" value="NADH_oxidoreductase_modular"/>
</dbReference>
<dbReference type="CDD" id="cd07709">
    <property type="entry name" value="flavodiiron_proteins_MBL-fold"/>
    <property type="match status" value="1"/>
</dbReference>
<sequence>MAAAAFTLAPGAPVGVPALPPPASAATPHAPRPGADASSSWRPLATAGTAAAAVTAAASRGRARRANRRAGTRRHALAFVGEGTTSKSTSWSGLTPGKDYELSIFSQEIAENTRTIRSHDWERDRFDIEFALTNGTTYNAYTIKGETATALIDASHKKFESLFMDSLESPDGGDIDLATLDYIVVSHTEPDHSGLIENILRKAAEKGNDKITVVGSKVCIGFLQNLMHMDFKNMIVKDGATIDLGGGHELEFLATPNLHWPDTICTYDRKTELLYTCDIFGMHYCSKEITDVEGVDALKPHYQLYYNCLMKPNAKSATTAMKKLPKLAGPVSAVCTGHGPILTHHKDEWLNMYQTWSEDALKVLGPAVCIFWVSRHGESERLSQALAFGLTSNDVSVEMHDLNAIDAFEVVEACGRNQVIVVFAPPMTGIAEENLSSIVASCNEKNHKFLVSASFGENEDPVDSIVSRFVQVGIPEAMPALRLLDGTPQSHLVIYEEHGLLLAKQLLEKKKQAAKDKLNEKTMKALGKMGGGRYIITASKAEVNCAGVATWVMPASTEPPSVAMAVAKEDALQTVMQVGDTFVVNMLEEGNYLPLLKHFQQSFAPGADVLEGIETLPVEGGSALKGGCAFLTCKVSSRMDASDHIIICSEVVAGEVLRQAPIAANYRKTAAYY</sequence>
<dbReference type="InterPro" id="IPR001279">
    <property type="entry name" value="Metallo-B-lactamas"/>
</dbReference>
<accession>A0ABN9U9E5</accession>
<dbReference type="SUPFAM" id="SSF50475">
    <property type="entry name" value="FMN-binding split barrel"/>
    <property type="match status" value="1"/>
</dbReference>
<dbReference type="InterPro" id="IPR036866">
    <property type="entry name" value="RibonucZ/Hydroxyglut_hydro"/>
</dbReference>
<dbReference type="Pfam" id="PF01613">
    <property type="entry name" value="Flavin_Reduct"/>
    <property type="match status" value="1"/>
</dbReference>
<dbReference type="InterPro" id="IPR012349">
    <property type="entry name" value="Split_barrel_FMN-bd"/>
</dbReference>
<dbReference type="Gene3D" id="3.40.50.360">
    <property type="match status" value="1"/>
</dbReference>
<dbReference type="Gene3D" id="2.30.110.10">
    <property type="entry name" value="Electron Transport, Fmn-binding Protein, Chain A"/>
    <property type="match status" value="1"/>
</dbReference>
<dbReference type="SMART" id="SM00903">
    <property type="entry name" value="Flavin_Reduct"/>
    <property type="match status" value="1"/>
</dbReference>
<evidence type="ECO:0000259" key="6">
    <source>
        <dbReference type="SMART" id="SM00849"/>
    </source>
</evidence>
<keyword evidence="2" id="KW-0479">Metal-binding</keyword>